<dbReference type="Gene3D" id="4.10.1080.10">
    <property type="entry name" value="TSP type-3 repeat"/>
    <property type="match status" value="1"/>
</dbReference>
<protein>
    <submittedName>
        <fullName evidence="8">OmpA family protein</fullName>
    </submittedName>
</protein>
<dbReference type="PROSITE" id="PS51123">
    <property type="entry name" value="OMPA_2"/>
    <property type="match status" value="1"/>
</dbReference>
<evidence type="ECO:0000256" key="1">
    <source>
        <dbReference type="ARBA" id="ARBA00004442"/>
    </source>
</evidence>
<dbReference type="AlphaFoldDB" id="A0A3P3VI27"/>
<keyword evidence="3 5" id="KW-0472">Membrane</keyword>
<reference evidence="8 9" key="2">
    <citation type="submission" date="2018-12" db="EMBL/GenBank/DDBJ databases">
        <title>Simiduia agarivorans gen. nov., sp. nov., a marine, agarolytic bacterium isolated from shallow coastal water from Keelung, Taiwan.</title>
        <authorList>
            <person name="Shieh W.Y."/>
        </authorList>
    </citation>
    <scope>NUCLEOTIDE SEQUENCE [LARGE SCALE GENOMIC DNA]</scope>
    <source>
        <strain evidence="8 9">GTF-13</strain>
    </source>
</reference>
<dbReference type="Proteomes" id="UP000280792">
    <property type="component" value="Unassembled WGS sequence"/>
</dbReference>
<dbReference type="PRINTS" id="PR01021">
    <property type="entry name" value="OMPADOMAIN"/>
</dbReference>
<dbReference type="InterPro" id="IPR050330">
    <property type="entry name" value="Bact_OuterMem_StrucFunc"/>
</dbReference>
<dbReference type="EMBL" id="QWEZ01000002">
    <property type="protein sequence ID" value="RRJ82381.1"/>
    <property type="molecule type" value="Genomic_DNA"/>
</dbReference>
<dbReference type="SUPFAM" id="SSF103088">
    <property type="entry name" value="OmpA-like"/>
    <property type="match status" value="1"/>
</dbReference>
<dbReference type="InterPro" id="IPR028974">
    <property type="entry name" value="TSP_type-3_rpt"/>
</dbReference>
<sequence>MQILRSPRLLISSLILFLLGGCATEGPWYTDWRNCAMAGAAVVGGAVAADDKDSALGAAAGGAIVSGLICAAIDTTPPDSDGDGVTDDKDQCPATPMGAKVDAVGCELDSDGDGVVDRLDQCPNTPRGTQVDRYGCPVKKAPPPAPVVMDSDEDGVPDDRDFCPDTEKGVVVNVIGCDSTKPTLLRGVNFEYDSAEIKGESYAILDDAADRLRLFPEVKVEIVGYTDSIGSEVYNQGLSERRAESVRYYLVSKGVKDDNIKAIGLGEQYPIADNATAAGRAENRRIEIRVAN</sequence>
<evidence type="ECO:0000256" key="5">
    <source>
        <dbReference type="PROSITE-ProRule" id="PRU00473"/>
    </source>
</evidence>
<dbReference type="PANTHER" id="PTHR30329:SF21">
    <property type="entry name" value="LIPOPROTEIN YIAD-RELATED"/>
    <property type="match status" value="1"/>
</dbReference>
<dbReference type="InterPro" id="IPR006690">
    <property type="entry name" value="OMPA-like_CS"/>
</dbReference>
<evidence type="ECO:0000259" key="7">
    <source>
        <dbReference type="PROSITE" id="PS51123"/>
    </source>
</evidence>
<feature type="region of interest" description="Disordered" evidence="6">
    <location>
        <begin position="119"/>
        <end position="150"/>
    </location>
</feature>
<organism evidence="8 9">
    <name type="scientific">Aestuariirhabdus litorea</name>
    <dbReference type="NCBI Taxonomy" id="2528527"/>
    <lineage>
        <taxon>Bacteria</taxon>
        <taxon>Pseudomonadati</taxon>
        <taxon>Pseudomonadota</taxon>
        <taxon>Gammaproteobacteria</taxon>
        <taxon>Oceanospirillales</taxon>
        <taxon>Aestuariirhabdaceae</taxon>
        <taxon>Aestuariirhabdus</taxon>
    </lineage>
</organism>
<keyword evidence="9" id="KW-1185">Reference proteome</keyword>
<dbReference type="InterPro" id="IPR003367">
    <property type="entry name" value="Thrombospondin_3-like_rpt"/>
</dbReference>
<evidence type="ECO:0000256" key="2">
    <source>
        <dbReference type="ARBA" id="ARBA00022729"/>
    </source>
</evidence>
<dbReference type="Pfam" id="PF02412">
    <property type="entry name" value="TSP_3"/>
    <property type="match status" value="2"/>
</dbReference>
<dbReference type="Pfam" id="PF00691">
    <property type="entry name" value="OmpA"/>
    <property type="match status" value="1"/>
</dbReference>
<keyword evidence="2" id="KW-0732">Signal</keyword>
<dbReference type="GO" id="GO:0007155">
    <property type="term" value="P:cell adhesion"/>
    <property type="evidence" value="ECO:0007669"/>
    <property type="project" value="InterPro"/>
</dbReference>
<evidence type="ECO:0000313" key="8">
    <source>
        <dbReference type="EMBL" id="RRJ82381.1"/>
    </source>
</evidence>
<dbReference type="InterPro" id="IPR036737">
    <property type="entry name" value="OmpA-like_sf"/>
</dbReference>
<dbReference type="PROSITE" id="PS01068">
    <property type="entry name" value="OMPA_1"/>
    <property type="match status" value="1"/>
</dbReference>
<dbReference type="InterPro" id="IPR006665">
    <property type="entry name" value="OmpA-like"/>
</dbReference>
<gene>
    <name evidence="8" type="ORF">D0544_10890</name>
</gene>
<comment type="subcellular location">
    <subcellularLocation>
        <location evidence="1">Cell outer membrane</location>
    </subcellularLocation>
</comment>
<evidence type="ECO:0000256" key="3">
    <source>
        <dbReference type="ARBA" id="ARBA00023136"/>
    </source>
</evidence>
<keyword evidence="4" id="KW-0998">Cell outer membrane</keyword>
<comment type="caution">
    <text evidence="8">The sequence shown here is derived from an EMBL/GenBank/DDBJ whole genome shotgun (WGS) entry which is preliminary data.</text>
</comment>
<evidence type="ECO:0000256" key="4">
    <source>
        <dbReference type="ARBA" id="ARBA00023237"/>
    </source>
</evidence>
<evidence type="ECO:0000313" key="9">
    <source>
        <dbReference type="Proteomes" id="UP000280792"/>
    </source>
</evidence>
<proteinExistence type="predicted"/>
<accession>A0A3P3VI27</accession>
<feature type="domain" description="OmpA-like" evidence="7">
    <location>
        <begin position="177"/>
        <end position="292"/>
    </location>
</feature>
<dbReference type="InterPro" id="IPR006664">
    <property type="entry name" value="OMP_bac"/>
</dbReference>
<dbReference type="PRINTS" id="PR01023">
    <property type="entry name" value="NAFLGMOTY"/>
</dbReference>
<dbReference type="PROSITE" id="PS51257">
    <property type="entry name" value="PROKAR_LIPOPROTEIN"/>
    <property type="match status" value="1"/>
</dbReference>
<dbReference type="GO" id="GO:0009279">
    <property type="term" value="C:cell outer membrane"/>
    <property type="evidence" value="ECO:0007669"/>
    <property type="project" value="UniProtKB-SubCell"/>
</dbReference>
<dbReference type="PANTHER" id="PTHR30329">
    <property type="entry name" value="STATOR ELEMENT OF FLAGELLAR MOTOR COMPLEX"/>
    <property type="match status" value="1"/>
</dbReference>
<evidence type="ECO:0000256" key="6">
    <source>
        <dbReference type="SAM" id="MobiDB-lite"/>
    </source>
</evidence>
<dbReference type="CDD" id="cd07185">
    <property type="entry name" value="OmpA_C-like"/>
    <property type="match status" value="1"/>
</dbReference>
<dbReference type="RefSeq" id="WP_125016090.1">
    <property type="nucleotide sequence ID" value="NZ_QWEZ01000002.1"/>
</dbReference>
<dbReference type="Gene3D" id="3.30.1330.60">
    <property type="entry name" value="OmpA-like domain"/>
    <property type="match status" value="1"/>
</dbReference>
<dbReference type="SUPFAM" id="SSF103647">
    <property type="entry name" value="TSP type-3 repeat"/>
    <property type="match status" value="1"/>
</dbReference>
<dbReference type="GO" id="GO:0005509">
    <property type="term" value="F:calcium ion binding"/>
    <property type="evidence" value="ECO:0007669"/>
    <property type="project" value="InterPro"/>
</dbReference>
<reference evidence="8 9" key="1">
    <citation type="submission" date="2018-08" db="EMBL/GenBank/DDBJ databases">
        <authorList>
            <person name="Khan S.A."/>
        </authorList>
    </citation>
    <scope>NUCLEOTIDE SEQUENCE [LARGE SCALE GENOMIC DNA]</scope>
    <source>
        <strain evidence="8 9">GTF-13</strain>
    </source>
</reference>
<name>A0A3P3VI27_9GAMM</name>